<feature type="domain" description="SLH" evidence="3">
    <location>
        <begin position="28"/>
        <end position="91"/>
    </location>
</feature>
<organism evidence="4 5">
    <name type="scientific">Anoxybacillus thermarum</name>
    <dbReference type="NCBI Taxonomy" id="404937"/>
    <lineage>
        <taxon>Bacteria</taxon>
        <taxon>Bacillati</taxon>
        <taxon>Bacillota</taxon>
        <taxon>Bacilli</taxon>
        <taxon>Bacillales</taxon>
        <taxon>Anoxybacillaceae</taxon>
        <taxon>Anoxybacillus</taxon>
    </lineage>
</organism>
<gene>
    <name evidence="4" type="ORF">LH47_02525</name>
</gene>
<dbReference type="EMBL" id="JXTH01000067">
    <property type="protein sequence ID" value="KIQ93406.1"/>
    <property type="molecule type" value="Genomic_DNA"/>
</dbReference>
<dbReference type="AlphaFoldDB" id="A0A0D0RXP4"/>
<evidence type="ECO:0000313" key="4">
    <source>
        <dbReference type="EMBL" id="KIQ93406.1"/>
    </source>
</evidence>
<dbReference type="Pfam" id="PF00395">
    <property type="entry name" value="SLH"/>
    <property type="match status" value="3"/>
</dbReference>
<dbReference type="PANTHER" id="PTHR43308">
    <property type="entry name" value="OUTER MEMBRANE PROTEIN ALPHA-RELATED"/>
    <property type="match status" value="1"/>
</dbReference>
<evidence type="ECO:0000256" key="1">
    <source>
        <dbReference type="ARBA" id="ARBA00022729"/>
    </source>
</evidence>
<dbReference type="Proteomes" id="UP000032102">
    <property type="component" value="Unassembled WGS sequence"/>
</dbReference>
<evidence type="ECO:0000256" key="2">
    <source>
        <dbReference type="SAM" id="SignalP"/>
    </source>
</evidence>
<accession>A0A0D0RXP4</accession>
<dbReference type="PATRIC" id="fig|404937.3.peg.2735"/>
<reference evidence="4 5" key="1">
    <citation type="submission" date="2015-01" db="EMBL/GenBank/DDBJ databases">
        <title>Draft genome of Anoxybacillus thermarum strain AF/04.</title>
        <authorList>
            <person name="Poli A."/>
            <person name="Nicolaus B."/>
            <person name="Chan K.-G."/>
            <person name="Kahar U.M."/>
            <person name="Yaakob A.S."/>
            <person name="Chan C.S."/>
            <person name="Goh K.M."/>
        </authorList>
    </citation>
    <scope>NUCLEOTIDE SEQUENCE [LARGE SCALE GENOMIC DNA]</scope>
    <source>
        <strain evidence="4 5">AF/04</strain>
    </source>
</reference>
<dbReference type="InterPro" id="IPR001119">
    <property type="entry name" value="SLH_dom"/>
</dbReference>
<feature type="domain" description="SLH" evidence="3">
    <location>
        <begin position="92"/>
        <end position="151"/>
    </location>
</feature>
<dbReference type="RefSeq" id="WP_043968033.1">
    <property type="nucleotide sequence ID" value="NZ_JXTH01000067.1"/>
</dbReference>
<proteinExistence type="predicted"/>
<dbReference type="InterPro" id="IPR051465">
    <property type="entry name" value="Cell_Envelope_Struct_Comp"/>
</dbReference>
<keyword evidence="1 2" id="KW-0732">Signal</keyword>
<feature type="domain" description="SLH" evidence="3">
    <location>
        <begin position="152"/>
        <end position="212"/>
    </location>
</feature>
<sequence length="312" mass="33014">MAYQPKSYRKFLAGTVSAAVVASAIAPVASASFTDVAGSVHADDIATLVAKGYIKGYADGTFKPDKSLTRGEAAIIFSRILKDAGVTEKGAGFPDVPASNAELAEAVAIVQAAGIMTGDEKGNFNPNANITREQMAKVVAEAFKLTKPADYTTKVTDLDKAGSWAREYIQTLEANGVTKNTEFMPKQNVTRGQFASFVVRAMNVGVTAANITGVTVVDLNTLEVTFNGELKEVKKEDFAIQGVEIESVSIKAAAAAEAKTTVVVIKTKTALEEGKSYSVSYKGQTTDKTKVSQSRLCGEHFFGSLRVLSITS</sequence>
<name>A0A0D0RXP4_9BACL</name>
<evidence type="ECO:0000259" key="3">
    <source>
        <dbReference type="PROSITE" id="PS51272"/>
    </source>
</evidence>
<evidence type="ECO:0000313" key="5">
    <source>
        <dbReference type="Proteomes" id="UP000032102"/>
    </source>
</evidence>
<comment type="caution">
    <text evidence="4">The sequence shown here is derived from an EMBL/GenBank/DDBJ whole genome shotgun (WGS) entry which is preliminary data.</text>
</comment>
<keyword evidence="5" id="KW-1185">Reference proteome</keyword>
<dbReference type="PROSITE" id="PS51272">
    <property type="entry name" value="SLH"/>
    <property type="match status" value="3"/>
</dbReference>
<dbReference type="PANTHER" id="PTHR43308:SF5">
    <property type="entry name" value="S-LAYER PROTEIN _ PEPTIDOGLYCAN ENDO-BETA-N-ACETYLGLUCOSAMINIDASE"/>
    <property type="match status" value="1"/>
</dbReference>
<dbReference type="InterPro" id="IPR006311">
    <property type="entry name" value="TAT_signal"/>
</dbReference>
<feature type="signal peptide" evidence="2">
    <location>
        <begin position="1"/>
        <end position="31"/>
    </location>
</feature>
<dbReference type="Gene3D" id="2.60.40.1220">
    <property type="match status" value="1"/>
</dbReference>
<protein>
    <submittedName>
        <fullName evidence="4">Surface layer protein</fullName>
    </submittedName>
</protein>
<dbReference type="PROSITE" id="PS51318">
    <property type="entry name" value="TAT"/>
    <property type="match status" value="1"/>
</dbReference>
<feature type="chain" id="PRO_5002220758" evidence="2">
    <location>
        <begin position="32"/>
        <end position="312"/>
    </location>
</feature>
<dbReference type="InterPro" id="IPR014755">
    <property type="entry name" value="Cu-Rt/internalin_Ig-like"/>
</dbReference>